<name>A0A4R6U9G8_9BURK</name>
<accession>A0A4R6U9G8</accession>
<dbReference type="AlphaFoldDB" id="A0A4R6U9G8"/>
<organism evidence="1 2">
    <name type="scientific">Tepidicella xavieri</name>
    <dbReference type="NCBI Taxonomy" id="360241"/>
    <lineage>
        <taxon>Bacteria</taxon>
        <taxon>Pseudomonadati</taxon>
        <taxon>Pseudomonadota</taxon>
        <taxon>Betaproteobacteria</taxon>
        <taxon>Burkholderiales</taxon>
        <taxon>Tepidicella</taxon>
    </lineage>
</organism>
<protein>
    <recommendedName>
        <fullName evidence="3">Tat pathway signal protein</fullName>
    </recommendedName>
</protein>
<reference evidence="1 2" key="1">
    <citation type="submission" date="2019-03" db="EMBL/GenBank/DDBJ databases">
        <title>Genomic Encyclopedia of Type Strains, Phase IV (KMG-IV): sequencing the most valuable type-strain genomes for metagenomic binning, comparative biology and taxonomic classification.</title>
        <authorList>
            <person name="Goeker M."/>
        </authorList>
    </citation>
    <scope>NUCLEOTIDE SEQUENCE [LARGE SCALE GENOMIC DNA]</scope>
    <source>
        <strain evidence="1 2">DSM 19605</strain>
    </source>
</reference>
<dbReference type="Gene3D" id="2.120.10.30">
    <property type="entry name" value="TolB, C-terminal domain"/>
    <property type="match status" value="1"/>
</dbReference>
<dbReference type="InterPro" id="IPR008557">
    <property type="entry name" value="PhoX"/>
</dbReference>
<proteinExistence type="predicted"/>
<sequence length="684" mass="74432">MNPIPSQLVIDNGAGDEPLGNHSPNRHFDDVLQAHLSRRNALKGTLGASIAALFGGVGLAGCATPGTGAGGQGPLIGFKAVPVSNADTVLVPPGYKVQTFVPWGTPITGNMPAFDPLKNTGADQAQQVGMHHDGMHFFPIEGKDPYQGSSTEGLLVMNHEYVEPRFLHASAVGQKLNSDAVPALVNGKRPADECLKELNAHGVSVIHIRREANGQWGVVAPSRYNRRITGLTPMEISGPVRGTDFVKTKYSPDGTRTRGTLNNCAHGVTPWNTYMMAEENWAGYFINKVGANGRTREQSRYGVRHNDSRPPTSRYGWELADSGAEEYARFDVSAKGANPTQDYRNEANGFGWMVEFDPFDPNSTPVKRTALGRFAHEGIIFQPAVEGKPVVCYSGDDARDEYIYKFVSKGVYRKAAGKANSALLDEGTLYVAKFNDDGTGEWLPLVFGQGPLTPFRFNSQADVLVNTRLAADTVGATKMDRPEWGAIDPKTGQVYFTLTNNSDRTRADKANPREKNRWGHIIRWSEAGNDPTATKFQWDIFLLSGPENDSQFAGKPLNADQIHNSPDGLWFDKDGRLWIQTDISESAMNKGDYAQFGNNQMLCADPRTQTLRRFLVGPLGQEITGVVTTPDGKTMFVNVQHPGATTSADDFAAGKLTGTWPNQGRYPRSATLVITKEDGGVIGT</sequence>
<dbReference type="PANTHER" id="PTHR35399">
    <property type="entry name" value="SLR8030 PROTEIN"/>
    <property type="match status" value="1"/>
</dbReference>
<evidence type="ECO:0000313" key="2">
    <source>
        <dbReference type="Proteomes" id="UP000295510"/>
    </source>
</evidence>
<dbReference type="Pfam" id="PF05787">
    <property type="entry name" value="PhoX"/>
    <property type="match status" value="1"/>
</dbReference>
<dbReference type="EMBL" id="SNYL01000007">
    <property type="protein sequence ID" value="TDQ43238.1"/>
    <property type="molecule type" value="Genomic_DNA"/>
</dbReference>
<dbReference type="RefSeq" id="WP_133597077.1">
    <property type="nucleotide sequence ID" value="NZ_SNYL01000007.1"/>
</dbReference>
<dbReference type="Proteomes" id="UP000295510">
    <property type="component" value="Unassembled WGS sequence"/>
</dbReference>
<dbReference type="SUPFAM" id="SSF101898">
    <property type="entry name" value="NHL repeat"/>
    <property type="match status" value="1"/>
</dbReference>
<keyword evidence="2" id="KW-1185">Reference proteome</keyword>
<dbReference type="PANTHER" id="PTHR35399:SF2">
    <property type="entry name" value="DUF839 DOMAIN-CONTAINING PROTEIN"/>
    <property type="match status" value="1"/>
</dbReference>
<comment type="caution">
    <text evidence="1">The sequence shown here is derived from an EMBL/GenBank/DDBJ whole genome shotgun (WGS) entry which is preliminary data.</text>
</comment>
<gene>
    <name evidence="1" type="ORF">DFR43_1074</name>
</gene>
<dbReference type="OrthoDB" id="9801383at2"/>
<dbReference type="InterPro" id="IPR011042">
    <property type="entry name" value="6-blade_b-propeller_TolB-like"/>
</dbReference>
<evidence type="ECO:0008006" key="3">
    <source>
        <dbReference type="Google" id="ProtNLM"/>
    </source>
</evidence>
<evidence type="ECO:0000313" key="1">
    <source>
        <dbReference type="EMBL" id="TDQ43238.1"/>
    </source>
</evidence>